<reference evidence="1 2" key="1">
    <citation type="submission" date="2019-10" db="EMBL/GenBank/DDBJ databases">
        <title>Assembly and Annotation for the nematode Trichostrongylus colubriformis.</title>
        <authorList>
            <person name="Martin J."/>
        </authorList>
    </citation>
    <scope>NUCLEOTIDE SEQUENCE [LARGE SCALE GENOMIC DNA]</scope>
    <source>
        <strain evidence="1">G859</strain>
        <tissue evidence="1">Whole worm</tissue>
    </source>
</reference>
<dbReference type="EMBL" id="WIXE01003700">
    <property type="protein sequence ID" value="KAK5983706.1"/>
    <property type="molecule type" value="Genomic_DNA"/>
</dbReference>
<accession>A0AAN8FNU4</accession>
<protein>
    <submittedName>
        <fullName evidence="1">Uncharacterized protein</fullName>
    </submittedName>
</protein>
<keyword evidence="2" id="KW-1185">Reference proteome</keyword>
<proteinExistence type="predicted"/>
<name>A0AAN8FNU4_TRICO</name>
<dbReference type="AlphaFoldDB" id="A0AAN8FNU4"/>
<evidence type="ECO:0000313" key="1">
    <source>
        <dbReference type="EMBL" id="KAK5983706.1"/>
    </source>
</evidence>
<evidence type="ECO:0000313" key="2">
    <source>
        <dbReference type="Proteomes" id="UP001331761"/>
    </source>
</evidence>
<organism evidence="1 2">
    <name type="scientific">Trichostrongylus colubriformis</name>
    <name type="common">Black scour worm</name>
    <dbReference type="NCBI Taxonomy" id="6319"/>
    <lineage>
        <taxon>Eukaryota</taxon>
        <taxon>Metazoa</taxon>
        <taxon>Ecdysozoa</taxon>
        <taxon>Nematoda</taxon>
        <taxon>Chromadorea</taxon>
        <taxon>Rhabditida</taxon>
        <taxon>Rhabditina</taxon>
        <taxon>Rhabditomorpha</taxon>
        <taxon>Strongyloidea</taxon>
        <taxon>Trichostrongylidae</taxon>
        <taxon>Trichostrongylus</taxon>
    </lineage>
</organism>
<gene>
    <name evidence="1" type="ORF">GCK32_022483</name>
</gene>
<dbReference type="Proteomes" id="UP001331761">
    <property type="component" value="Unassembled WGS sequence"/>
</dbReference>
<sequence length="51" mass="5919">GLVYQRRSIPRTHPVSLSIMMEKYSKILPVYSDLSVRWTSLIIHLIHKPAS</sequence>
<feature type="non-terminal residue" evidence="1">
    <location>
        <position position="1"/>
    </location>
</feature>
<comment type="caution">
    <text evidence="1">The sequence shown here is derived from an EMBL/GenBank/DDBJ whole genome shotgun (WGS) entry which is preliminary data.</text>
</comment>